<evidence type="ECO:0000313" key="1">
    <source>
        <dbReference type="EMBL" id="AKF15798.1"/>
    </source>
</evidence>
<name>A0A0F6YRX9_9MICC</name>
<protein>
    <submittedName>
        <fullName evidence="1">Uncharacterized protein</fullName>
    </submittedName>
</protein>
<proteinExistence type="predicted"/>
<geneLocation type="plasmid" evidence="1">
    <name>pJD12</name>
</geneLocation>
<keyword evidence="1" id="KW-0614">Plasmid</keyword>
<sequence length="86" mass="9652">MGYRQYSDSRPPDHIGTLIYVNFSLIRSPGIGHRQRDGSKLIMELAISPHGAEFVLRYSGGSQDLRHQEFSGFGTVRSYKPGANLR</sequence>
<accession>A0A0F6YRX9</accession>
<gene>
    <name evidence="1" type="ORF">pJD12_220</name>
</gene>
<dbReference type="AlphaFoldDB" id="A0A0F6YRX9"/>
<dbReference type="EMBL" id="KR152226">
    <property type="protein sequence ID" value="AKF15798.1"/>
    <property type="molecule type" value="Genomic_DNA"/>
</dbReference>
<reference evidence="1" key="1">
    <citation type="journal article" date="2015" name="Genome Announc.">
        <title>Complete Genome Sequence of the Linear Plasmid pJD12 Hosted by Micrococcus sp. D12, Isolated from a High-Altitude Volcanic Lake in Argentina.</title>
        <authorList>
            <person name="Dib J.R."/>
            <person name="Angelov A."/>
            <person name="Liebl W."/>
            <person name="Dobber J."/>
            <person name="Voget S."/>
            <person name="Schuldes J."/>
            <person name="Gorriti M."/>
            <person name="Farias M.E."/>
            <person name="Meinhardt F."/>
            <person name="Daniel R."/>
        </authorList>
    </citation>
    <scope>NUCLEOTIDE SEQUENCE</scope>
    <source>
        <strain evidence="1">MG-2010-D12</strain>
        <plasmid evidence="1">pJD12</plasmid>
    </source>
</reference>
<organism evidence="1">
    <name type="scientific">Micrococcus sp. MG-2010-D12</name>
    <dbReference type="NCBI Taxonomy" id="936902"/>
    <lineage>
        <taxon>Bacteria</taxon>
        <taxon>Bacillati</taxon>
        <taxon>Actinomycetota</taxon>
        <taxon>Actinomycetes</taxon>
        <taxon>Micrococcales</taxon>
        <taxon>Micrococcaceae</taxon>
        <taxon>Micrococcus</taxon>
    </lineage>
</organism>